<dbReference type="Gene3D" id="3.10.10.10">
    <property type="entry name" value="HIV Type 1 Reverse Transcriptase, subunit A, domain 1"/>
    <property type="match status" value="1"/>
</dbReference>
<evidence type="ECO:0000256" key="6">
    <source>
        <dbReference type="ARBA" id="ARBA00022801"/>
    </source>
</evidence>
<keyword evidence="5" id="KW-0255">Endonuclease</keyword>
<dbReference type="PANTHER" id="PTHR37984:SF5">
    <property type="entry name" value="PROTEIN NYNRIN-LIKE"/>
    <property type="match status" value="1"/>
</dbReference>
<dbReference type="Pfam" id="PF17921">
    <property type="entry name" value="Integrase_H2C2"/>
    <property type="match status" value="1"/>
</dbReference>
<dbReference type="FunFam" id="3.10.20.370:FF:000001">
    <property type="entry name" value="Retrovirus-related Pol polyprotein from transposon 17.6-like protein"/>
    <property type="match status" value="1"/>
</dbReference>
<gene>
    <name evidence="10" type="ORF">V8G54_029121</name>
</gene>
<proteinExistence type="predicted"/>
<dbReference type="GO" id="GO:0003964">
    <property type="term" value="F:RNA-directed DNA polymerase activity"/>
    <property type="evidence" value="ECO:0007669"/>
    <property type="project" value="UniProtKB-KW"/>
</dbReference>
<dbReference type="Pfam" id="PF00078">
    <property type="entry name" value="RVT_1"/>
    <property type="match status" value="1"/>
</dbReference>
<dbReference type="FunFam" id="3.10.10.10:FF:000007">
    <property type="entry name" value="Retrovirus-related Pol polyprotein from transposon 17.6-like Protein"/>
    <property type="match status" value="1"/>
</dbReference>
<dbReference type="InterPro" id="IPR043128">
    <property type="entry name" value="Rev_trsase/Diguanyl_cyclase"/>
</dbReference>
<keyword evidence="4" id="KW-0540">Nuclease</keyword>
<dbReference type="AlphaFoldDB" id="A0AAQ3RMB8"/>
<dbReference type="GO" id="GO:0008233">
    <property type="term" value="F:peptidase activity"/>
    <property type="evidence" value="ECO:0007669"/>
    <property type="project" value="UniProtKB-KW"/>
</dbReference>
<evidence type="ECO:0000256" key="8">
    <source>
        <dbReference type="ARBA" id="ARBA00023268"/>
    </source>
</evidence>
<dbReference type="Pfam" id="PF17919">
    <property type="entry name" value="RT_RNaseH_2"/>
    <property type="match status" value="1"/>
</dbReference>
<evidence type="ECO:0000256" key="1">
    <source>
        <dbReference type="ARBA" id="ARBA00022670"/>
    </source>
</evidence>
<keyword evidence="1" id="KW-0645">Protease</keyword>
<organism evidence="10 11">
    <name type="scientific">Vigna mungo</name>
    <name type="common">Black gram</name>
    <name type="synonym">Phaseolus mungo</name>
    <dbReference type="NCBI Taxonomy" id="3915"/>
    <lineage>
        <taxon>Eukaryota</taxon>
        <taxon>Viridiplantae</taxon>
        <taxon>Streptophyta</taxon>
        <taxon>Embryophyta</taxon>
        <taxon>Tracheophyta</taxon>
        <taxon>Spermatophyta</taxon>
        <taxon>Magnoliopsida</taxon>
        <taxon>eudicotyledons</taxon>
        <taxon>Gunneridae</taxon>
        <taxon>Pentapetalae</taxon>
        <taxon>rosids</taxon>
        <taxon>fabids</taxon>
        <taxon>Fabales</taxon>
        <taxon>Fabaceae</taxon>
        <taxon>Papilionoideae</taxon>
        <taxon>50 kb inversion clade</taxon>
        <taxon>NPAAA clade</taxon>
        <taxon>indigoferoid/millettioid clade</taxon>
        <taxon>Phaseoleae</taxon>
        <taxon>Vigna</taxon>
    </lineage>
</organism>
<reference evidence="10 11" key="1">
    <citation type="journal article" date="2023" name="Life. Sci Alliance">
        <title>Evolutionary insights into 3D genome organization and epigenetic landscape of Vigna mungo.</title>
        <authorList>
            <person name="Junaid A."/>
            <person name="Singh B."/>
            <person name="Bhatia S."/>
        </authorList>
    </citation>
    <scope>NUCLEOTIDE SEQUENCE [LARGE SCALE GENOMIC DNA]</scope>
    <source>
        <strain evidence="10">Urdbean</strain>
    </source>
</reference>
<keyword evidence="11" id="KW-1185">Reference proteome</keyword>
<dbReference type="InterPro" id="IPR043502">
    <property type="entry name" value="DNA/RNA_pol_sf"/>
</dbReference>
<keyword evidence="2" id="KW-0808">Transferase</keyword>
<evidence type="ECO:0000313" key="10">
    <source>
        <dbReference type="EMBL" id="WVY96970.1"/>
    </source>
</evidence>
<dbReference type="InterPro" id="IPR000477">
    <property type="entry name" value="RT_dom"/>
</dbReference>
<dbReference type="EMBL" id="CP144692">
    <property type="protein sequence ID" value="WVY96970.1"/>
    <property type="molecule type" value="Genomic_DNA"/>
</dbReference>
<evidence type="ECO:0000256" key="5">
    <source>
        <dbReference type="ARBA" id="ARBA00022759"/>
    </source>
</evidence>
<dbReference type="PROSITE" id="PS50878">
    <property type="entry name" value="RT_POL"/>
    <property type="match status" value="1"/>
</dbReference>
<accession>A0AAQ3RMB8</accession>
<evidence type="ECO:0000256" key="7">
    <source>
        <dbReference type="ARBA" id="ARBA00022918"/>
    </source>
</evidence>
<dbReference type="SUPFAM" id="SSF56672">
    <property type="entry name" value="DNA/RNA polymerases"/>
    <property type="match status" value="1"/>
</dbReference>
<feature type="domain" description="Reverse transcriptase" evidence="9">
    <location>
        <begin position="236"/>
        <end position="415"/>
    </location>
</feature>
<dbReference type="Proteomes" id="UP001374535">
    <property type="component" value="Chromosome 9"/>
</dbReference>
<dbReference type="InterPro" id="IPR041588">
    <property type="entry name" value="Integrase_H2C2"/>
</dbReference>
<dbReference type="Gene3D" id="3.10.20.370">
    <property type="match status" value="1"/>
</dbReference>
<evidence type="ECO:0000256" key="2">
    <source>
        <dbReference type="ARBA" id="ARBA00022679"/>
    </source>
</evidence>
<keyword evidence="7" id="KW-0695">RNA-directed DNA polymerase</keyword>
<evidence type="ECO:0000259" key="9">
    <source>
        <dbReference type="PROSITE" id="PS50878"/>
    </source>
</evidence>
<keyword evidence="3" id="KW-0548">Nucleotidyltransferase</keyword>
<dbReference type="GO" id="GO:0006508">
    <property type="term" value="P:proteolysis"/>
    <property type="evidence" value="ECO:0007669"/>
    <property type="project" value="UniProtKB-KW"/>
</dbReference>
<sequence length="670" mass="76833">MQLHKEKGLCFTCDEKFTMNHRCPNKQYFVLQVDEDVPIDEIVEVELPPIVEQHLSYNALKGSSRLGTMKFKGSINGMTVQELQVKIQGHLLQLPVYLLPISGADLVLGSAWLTTLGPHVSDYSSLSIKFYVGNKIVTLHGDHSSLPQPAQFNHFKRMCHTKGITELFSLQNMEPEIVLLLHQYKTVFDLPTGLPPDRQQNHSIPLVEGANPVKVRPYRYPHSQKFQIEKMISEMPREGIIIPSTSLFSSPIILVRKKDDTWRFCTDYRALNAITVKDSFHIPTVDELFDELYGAQFFSKLDLCSRYHQILIKEEDRHKTTFRTHQGHYEWLVMPFGLTNAPATFQALMNDIFQGILRKFGLVFFDDILVYSPTWKEHLQHLETVLHILQHHQLYAKLSKCALGLQEVDYLGHTVSGKGVTMNKDKIEAVMQWPVPINLKQLRGFFGLTGYYRRFIRQYAFIAEPLTNLLKKDCFIWTDEATQAFDALKANVTQAPVLILPDLSIPFVLEIDASGSAIGAVLIQNKHPIAYFSKKLNPRLQRQSAYAREFFAITEAVAKFRHYLLGHTFVIRTDQRSLRSLTEQPQLDFLPELRKALDEEAKKIITDCVANKQVVPHYAVHDGLLYWKDMIIIPASPELVQKLLKEFHNSLLGGHAGITRTFSRLAHQFY</sequence>
<dbReference type="InterPro" id="IPR041577">
    <property type="entry name" value="RT_RNaseH_2"/>
</dbReference>
<dbReference type="GO" id="GO:0004519">
    <property type="term" value="F:endonuclease activity"/>
    <property type="evidence" value="ECO:0007669"/>
    <property type="project" value="UniProtKB-KW"/>
</dbReference>
<keyword evidence="8" id="KW-0511">Multifunctional enzyme</keyword>
<dbReference type="CDD" id="cd01647">
    <property type="entry name" value="RT_LTR"/>
    <property type="match status" value="1"/>
</dbReference>
<dbReference type="CDD" id="cd09274">
    <property type="entry name" value="RNase_HI_RT_Ty3"/>
    <property type="match status" value="1"/>
</dbReference>
<name>A0AAQ3RMB8_VIGMU</name>
<keyword evidence="6" id="KW-0378">Hydrolase</keyword>
<evidence type="ECO:0000313" key="11">
    <source>
        <dbReference type="Proteomes" id="UP001374535"/>
    </source>
</evidence>
<evidence type="ECO:0000256" key="4">
    <source>
        <dbReference type="ARBA" id="ARBA00022722"/>
    </source>
</evidence>
<protein>
    <recommendedName>
        <fullName evidence="9">Reverse transcriptase domain-containing protein</fullName>
    </recommendedName>
</protein>
<dbReference type="InterPro" id="IPR050951">
    <property type="entry name" value="Retrovirus_Pol_polyprotein"/>
</dbReference>
<evidence type="ECO:0000256" key="3">
    <source>
        <dbReference type="ARBA" id="ARBA00022695"/>
    </source>
</evidence>
<dbReference type="Gene3D" id="1.10.340.70">
    <property type="match status" value="1"/>
</dbReference>
<dbReference type="Gene3D" id="3.30.70.270">
    <property type="match status" value="2"/>
</dbReference>
<dbReference type="PANTHER" id="PTHR37984">
    <property type="entry name" value="PROTEIN CBG26694"/>
    <property type="match status" value="1"/>
</dbReference>
<dbReference type="FunFam" id="3.30.70.270:FF:000026">
    <property type="entry name" value="Transposon Ty3-G Gag-Pol polyprotein"/>
    <property type="match status" value="1"/>
</dbReference>